<dbReference type="Proteomes" id="UP001597342">
    <property type="component" value="Unassembled WGS sequence"/>
</dbReference>
<accession>A0ABW4XWE7</accession>
<keyword evidence="3" id="KW-1185">Reference proteome</keyword>
<dbReference type="RefSeq" id="WP_379830562.1">
    <property type="nucleotide sequence ID" value="NZ_JBHUHU010000003.1"/>
</dbReference>
<proteinExistence type="predicted"/>
<feature type="chain" id="PRO_5045536898" evidence="1">
    <location>
        <begin position="19"/>
        <end position="220"/>
    </location>
</feature>
<gene>
    <name evidence="2" type="ORF">ACFSJE_08495</name>
</gene>
<sequence>MKHVLLFTLLLGAVTLQAQESENDKRIIPKGIWNVGGDFSVGLNNQESTNQISIRNSDRFSFSVLPRVGYVFADNWMLGLKAGYSHSKSNLERIDNGTFTGESESKGESVTVAPYVRRYFSVGKNLLINMQGEFEYSASWSETISDTAERSTGQADQFALSIRPGVTYFVSKNLAFESSFGVLQYGTYKSDYSDGGRTENSGFNLSLDSSNLFFGLSYYF</sequence>
<protein>
    <submittedName>
        <fullName evidence="2">Outer membrane protein</fullName>
    </submittedName>
</protein>
<comment type="caution">
    <text evidence="2">The sequence shown here is derived from an EMBL/GenBank/DDBJ whole genome shotgun (WGS) entry which is preliminary data.</text>
</comment>
<name>A0ABW4XWE7_9FLAO</name>
<keyword evidence="1" id="KW-0732">Signal</keyword>
<dbReference type="Gene3D" id="2.40.160.20">
    <property type="match status" value="1"/>
</dbReference>
<dbReference type="SUPFAM" id="SSF56925">
    <property type="entry name" value="OMPA-like"/>
    <property type="match status" value="1"/>
</dbReference>
<reference evidence="3" key="1">
    <citation type="journal article" date="2019" name="Int. J. Syst. Evol. Microbiol.">
        <title>The Global Catalogue of Microorganisms (GCM) 10K type strain sequencing project: providing services to taxonomists for standard genome sequencing and annotation.</title>
        <authorList>
            <consortium name="The Broad Institute Genomics Platform"/>
            <consortium name="The Broad Institute Genome Sequencing Center for Infectious Disease"/>
            <person name="Wu L."/>
            <person name="Ma J."/>
        </authorList>
    </citation>
    <scope>NUCLEOTIDE SEQUENCE [LARGE SCALE GENOMIC DNA]</scope>
    <source>
        <strain evidence="3">JCM 3389</strain>
    </source>
</reference>
<evidence type="ECO:0000313" key="3">
    <source>
        <dbReference type="Proteomes" id="UP001597342"/>
    </source>
</evidence>
<dbReference type="InterPro" id="IPR011250">
    <property type="entry name" value="OMP/PagP_B-barrel"/>
</dbReference>
<dbReference type="EMBL" id="JBHUHU010000003">
    <property type="protein sequence ID" value="MFD2099807.1"/>
    <property type="molecule type" value="Genomic_DNA"/>
</dbReference>
<evidence type="ECO:0000313" key="2">
    <source>
        <dbReference type="EMBL" id="MFD2099807.1"/>
    </source>
</evidence>
<organism evidence="2 3">
    <name type="scientific">Flagellimonas iocasae</name>
    <dbReference type="NCBI Taxonomy" id="2055905"/>
    <lineage>
        <taxon>Bacteria</taxon>
        <taxon>Pseudomonadati</taxon>
        <taxon>Bacteroidota</taxon>
        <taxon>Flavobacteriia</taxon>
        <taxon>Flavobacteriales</taxon>
        <taxon>Flavobacteriaceae</taxon>
        <taxon>Flagellimonas</taxon>
    </lineage>
</organism>
<feature type="signal peptide" evidence="1">
    <location>
        <begin position="1"/>
        <end position="18"/>
    </location>
</feature>
<evidence type="ECO:0000256" key="1">
    <source>
        <dbReference type="SAM" id="SignalP"/>
    </source>
</evidence>